<keyword evidence="2" id="KW-1185">Reference proteome</keyword>
<sequence length="68" mass="7849">MGLKCQIEHTAPSRRIHAIHSHSSSNAYPLSQMTRPLEANTEPESTLSHRMICSWSARCWPWCCRLKK</sequence>
<evidence type="ECO:0000313" key="2">
    <source>
        <dbReference type="Proteomes" id="UP000307440"/>
    </source>
</evidence>
<reference evidence="1 2" key="1">
    <citation type="journal article" date="2019" name="Nat. Ecol. Evol.">
        <title>Megaphylogeny resolves global patterns of mushroom evolution.</title>
        <authorList>
            <person name="Varga T."/>
            <person name="Krizsan K."/>
            <person name="Foldi C."/>
            <person name="Dima B."/>
            <person name="Sanchez-Garcia M."/>
            <person name="Sanchez-Ramirez S."/>
            <person name="Szollosi G.J."/>
            <person name="Szarkandi J.G."/>
            <person name="Papp V."/>
            <person name="Albert L."/>
            <person name="Andreopoulos W."/>
            <person name="Angelini C."/>
            <person name="Antonin V."/>
            <person name="Barry K.W."/>
            <person name="Bougher N.L."/>
            <person name="Buchanan P."/>
            <person name="Buyck B."/>
            <person name="Bense V."/>
            <person name="Catcheside P."/>
            <person name="Chovatia M."/>
            <person name="Cooper J."/>
            <person name="Damon W."/>
            <person name="Desjardin D."/>
            <person name="Finy P."/>
            <person name="Geml J."/>
            <person name="Haridas S."/>
            <person name="Hughes K."/>
            <person name="Justo A."/>
            <person name="Karasinski D."/>
            <person name="Kautmanova I."/>
            <person name="Kiss B."/>
            <person name="Kocsube S."/>
            <person name="Kotiranta H."/>
            <person name="LaButti K.M."/>
            <person name="Lechner B.E."/>
            <person name="Liimatainen K."/>
            <person name="Lipzen A."/>
            <person name="Lukacs Z."/>
            <person name="Mihaltcheva S."/>
            <person name="Morgado L.N."/>
            <person name="Niskanen T."/>
            <person name="Noordeloos M.E."/>
            <person name="Ohm R.A."/>
            <person name="Ortiz-Santana B."/>
            <person name="Ovrebo C."/>
            <person name="Racz N."/>
            <person name="Riley R."/>
            <person name="Savchenko A."/>
            <person name="Shiryaev A."/>
            <person name="Soop K."/>
            <person name="Spirin V."/>
            <person name="Szebenyi C."/>
            <person name="Tomsovsky M."/>
            <person name="Tulloss R.E."/>
            <person name="Uehling J."/>
            <person name="Grigoriev I.V."/>
            <person name="Vagvolgyi C."/>
            <person name="Papp T."/>
            <person name="Martin F.M."/>
            <person name="Miettinen O."/>
            <person name="Hibbett D.S."/>
            <person name="Nagy L.G."/>
        </authorList>
    </citation>
    <scope>NUCLEOTIDE SEQUENCE [LARGE SCALE GENOMIC DNA]</scope>
    <source>
        <strain evidence="1 2">CBS 121175</strain>
    </source>
</reference>
<protein>
    <submittedName>
        <fullName evidence="1">Uncharacterized protein</fullName>
    </submittedName>
</protein>
<accession>A0A5C3KBQ2</accession>
<organism evidence="1 2">
    <name type="scientific">Coprinopsis marcescibilis</name>
    <name type="common">Agaric fungus</name>
    <name type="synonym">Psathyrella marcescibilis</name>
    <dbReference type="NCBI Taxonomy" id="230819"/>
    <lineage>
        <taxon>Eukaryota</taxon>
        <taxon>Fungi</taxon>
        <taxon>Dikarya</taxon>
        <taxon>Basidiomycota</taxon>
        <taxon>Agaricomycotina</taxon>
        <taxon>Agaricomycetes</taxon>
        <taxon>Agaricomycetidae</taxon>
        <taxon>Agaricales</taxon>
        <taxon>Agaricineae</taxon>
        <taxon>Psathyrellaceae</taxon>
        <taxon>Coprinopsis</taxon>
    </lineage>
</organism>
<dbReference type="EMBL" id="ML210498">
    <property type="protein sequence ID" value="TFK17516.1"/>
    <property type="molecule type" value="Genomic_DNA"/>
</dbReference>
<evidence type="ECO:0000313" key="1">
    <source>
        <dbReference type="EMBL" id="TFK17516.1"/>
    </source>
</evidence>
<dbReference type="Proteomes" id="UP000307440">
    <property type="component" value="Unassembled WGS sequence"/>
</dbReference>
<gene>
    <name evidence="1" type="ORF">FA15DRAFT_676011</name>
</gene>
<dbReference type="AlphaFoldDB" id="A0A5C3KBQ2"/>
<proteinExistence type="predicted"/>
<name>A0A5C3KBQ2_COPMA</name>